<feature type="compositionally biased region" description="Basic and acidic residues" evidence="4">
    <location>
        <begin position="322"/>
        <end position="346"/>
    </location>
</feature>
<feature type="compositionally biased region" description="Basic and acidic residues" evidence="4">
    <location>
        <begin position="159"/>
        <end position="171"/>
    </location>
</feature>
<feature type="compositionally biased region" description="Polar residues" evidence="4">
    <location>
        <begin position="262"/>
        <end position="292"/>
    </location>
</feature>
<feature type="compositionally biased region" description="Basic and acidic residues" evidence="4">
    <location>
        <begin position="1117"/>
        <end position="1126"/>
    </location>
</feature>
<sequence length="1470" mass="169493">MDEWQSLGCNSQEVAEALFRVTGGDKRKLRSHATDAKDAVWGQAAAKLFPKRNITERDRVNLFMIWRDDRKNIRNEYDQLAGRRTRANIRGKSGDTGNNLCVCEKTDQQLPRTPRIFCNQCNKYLHYACAEVNDETDLKDFVCGYCTGELTVPPMFEKTNNEEDKPLEKRKAYTCGTSRDFSDDDNFNSDSSDSDMSIDSETSESGLDIQKPNTSPKTEHSYRGSSKHLDFLSKTQTFEEPSPAYSPISQCSTRHGRIPSGTMKQSFENPNASVPSSLAHNRNSYSTENSRSFNKKDSFSDLEQISSDDDDGVWATQPTHKVLERKHSANDNKDSFQEVPGPEKKGSRVSWLESTFLDIEDIKNENEDKDNVSDIEIPVKKEEISDSTKFHDPETLFLDDDDEFEDFNPPLKHSTPYHSKGHKGKNCKQDLEAEPKTVFNTETKHTKKRKKERKTRKRSRQSKDIEPLNESHSNDSSQEESRPNWEDPNFDKGEKLDTSKVPRTFKIKIPYGDWRKILTQKPSTTGRFKQDFCLVKNYMDVIRNHFSRYNPFCIPTQVHTVINRPFPSRPNASFLRIRAECNRDPCQTTWYFNVDKKPVESSDVIMHARHIDDITHYKKMVGRVKWNGEKQKKGREKVVDTYPYTAHAQAYDIADPELLDAGNYSEVPKLTAWQQMRAKKLAENDLDKEVYHDIAKSKWDLQEKFPDDDVPGYIQCHSGDPAKFILFTKKQMNILQALQSQDETVTLQLDATGCLVKSLPWPWDTSTLLFYTVIMRSASKKIHMPLTEMLTSDHTIENVSSWLVEYFKCFQKQCKVKAPHFGIQKLEVDFSKVLIQSAIKVLANCTLDEYIVNFWYRLTGGEFVESRLFPIHVCRVHVVRAIRQKLKSIFGKGEPTKEYKIMILWTQRFVLGRTMKSFQRRLQDAGMLCGFRYLTDAVQKRIESINDPTNKNVPDLFHAVKVDTTASLPFYRRSPFGTMADMIFQLCEKKSAECVAKNPNLPENPFYSPDFLHYLKQHVTPYYPIVSHCVLDCTNSNYLEDTTNPIEQYHGLLKNNVHKYARNQKASRFLRRQADFINGLCKQAEEKLGIQSVSTSSINMTTISNDGSNDDSIQNQEDSKKTHESDGINLEPDWSSLGKMIPTTSAGKGYKSPQKEKEVFKKPFKRAASSTYDAFTTIIPLVPWGREYVTSEIRVKLYNTCSIDTTLQILVGLYRQYLPFGKFLSARSEFDAISAAVKKTVEALIDNDVNAAKTTWIYEVLKIDVAGKSVNGHLNCEASEERNGYGKLQEWMQLQRYVICCNKRCSQFVNLDKKDWNKSVFVKTQVIDTKEVQEFEPEHMLRRLNETTDYTLHCPVCHQKLSQRLKILGNPCFFFYILESYYDKDFPETRLPLTQKIQNKTYKVFAYTIIRGQKGPTYGDNKRPGIPHFSTVFIHEKKRVVFDGLMDKPYISSKTNPDWKVTSVWLIPET</sequence>
<name>A0ABP1Q3U3_9HEXA</name>
<feature type="compositionally biased region" description="Acidic residues" evidence="4">
    <location>
        <begin position="182"/>
        <end position="202"/>
    </location>
</feature>
<feature type="compositionally biased region" description="Acidic residues" evidence="4">
    <location>
        <begin position="397"/>
        <end position="406"/>
    </location>
</feature>
<feature type="region of interest" description="Disordered" evidence="4">
    <location>
        <begin position="322"/>
        <end position="497"/>
    </location>
</feature>
<dbReference type="InterPro" id="IPR019786">
    <property type="entry name" value="Zinc_finger_PHD-type_CS"/>
</dbReference>
<comment type="caution">
    <text evidence="5">The sequence shown here is derived from an EMBL/GenBank/DDBJ whole genome shotgun (WGS) entry which is preliminary data.</text>
</comment>
<organism evidence="5 6">
    <name type="scientific">Orchesella dallaii</name>
    <dbReference type="NCBI Taxonomy" id="48710"/>
    <lineage>
        <taxon>Eukaryota</taxon>
        <taxon>Metazoa</taxon>
        <taxon>Ecdysozoa</taxon>
        <taxon>Arthropoda</taxon>
        <taxon>Hexapoda</taxon>
        <taxon>Collembola</taxon>
        <taxon>Entomobryomorpha</taxon>
        <taxon>Entomobryoidea</taxon>
        <taxon>Orchesellidae</taxon>
        <taxon>Orchesellinae</taxon>
        <taxon>Orchesella</taxon>
    </lineage>
</organism>
<gene>
    <name evidence="5" type="ORF">ODALV1_LOCUS6984</name>
</gene>
<protein>
    <submittedName>
        <fullName evidence="5">Uncharacterized protein</fullName>
    </submittedName>
</protein>
<dbReference type="InterPro" id="IPR011011">
    <property type="entry name" value="Znf_FYVE_PHD"/>
</dbReference>
<evidence type="ECO:0000313" key="6">
    <source>
        <dbReference type="Proteomes" id="UP001642540"/>
    </source>
</evidence>
<keyword evidence="1" id="KW-0479">Metal-binding</keyword>
<feature type="compositionally biased region" description="Basic and acidic residues" evidence="4">
    <location>
        <begin position="360"/>
        <end position="394"/>
    </location>
</feature>
<keyword evidence="6" id="KW-1185">Reference proteome</keyword>
<evidence type="ECO:0000256" key="1">
    <source>
        <dbReference type="ARBA" id="ARBA00022723"/>
    </source>
</evidence>
<feature type="compositionally biased region" description="Basic and acidic residues" evidence="4">
    <location>
        <begin position="217"/>
        <end position="231"/>
    </location>
</feature>
<dbReference type="Proteomes" id="UP001642540">
    <property type="component" value="Unassembled WGS sequence"/>
</dbReference>
<evidence type="ECO:0000256" key="2">
    <source>
        <dbReference type="ARBA" id="ARBA00022771"/>
    </source>
</evidence>
<feature type="compositionally biased region" description="Basic and acidic residues" evidence="4">
    <location>
        <begin position="479"/>
        <end position="497"/>
    </location>
</feature>
<evidence type="ECO:0000256" key="3">
    <source>
        <dbReference type="ARBA" id="ARBA00022833"/>
    </source>
</evidence>
<feature type="region of interest" description="Disordered" evidence="4">
    <location>
        <begin position="155"/>
        <end position="294"/>
    </location>
</feature>
<keyword evidence="3" id="KW-0862">Zinc</keyword>
<dbReference type="EMBL" id="CAXLJM020000022">
    <property type="protein sequence ID" value="CAL8088215.1"/>
    <property type="molecule type" value="Genomic_DNA"/>
</dbReference>
<dbReference type="InterPro" id="IPR013083">
    <property type="entry name" value="Znf_RING/FYVE/PHD"/>
</dbReference>
<feature type="compositionally biased region" description="Polar residues" evidence="4">
    <location>
        <begin position="1106"/>
        <end position="1116"/>
    </location>
</feature>
<feature type="region of interest" description="Disordered" evidence="4">
    <location>
        <begin position="1101"/>
        <end position="1138"/>
    </location>
</feature>
<feature type="compositionally biased region" description="Basic residues" evidence="4">
    <location>
        <begin position="445"/>
        <end position="460"/>
    </location>
</feature>
<dbReference type="Gene3D" id="3.30.40.10">
    <property type="entry name" value="Zinc/RING finger domain, C3HC4 (zinc finger)"/>
    <property type="match status" value="1"/>
</dbReference>
<reference evidence="5 6" key="1">
    <citation type="submission" date="2024-08" db="EMBL/GenBank/DDBJ databases">
        <authorList>
            <person name="Cucini C."/>
            <person name="Frati F."/>
        </authorList>
    </citation>
    <scope>NUCLEOTIDE SEQUENCE [LARGE SCALE GENOMIC DNA]</scope>
</reference>
<evidence type="ECO:0000313" key="5">
    <source>
        <dbReference type="EMBL" id="CAL8088215.1"/>
    </source>
</evidence>
<dbReference type="SUPFAM" id="SSF57903">
    <property type="entry name" value="FYVE/PHD zinc finger"/>
    <property type="match status" value="1"/>
</dbReference>
<keyword evidence="2" id="KW-0863">Zinc-finger</keyword>
<accession>A0ABP1Q3U3</accession>
<dbReference type="PROSITE" id="PS01359">
    <property type="entry name" value="ZF_PHD_1"/>
    <property type="match status" value="1"/>
</dbReference>
<proteinExistence type="predicted"/>
<evidence type="ECO:0000256" key="4">
    <source>
        <dbReference type="SAM" id="MobiDB-lite"/>
    </source>
</evidence>